<name>A0AAW5C7H8_9FIRM</name>
<proteinExistence type="predicted"/>
<dbReference type="AlphaFoldDB" id="A0AAW5C7H8"/>
<reference evidence="1" key="1">
    <citation type="submission" date="2022-01" db="EMBL/GenBank/DDBJ databases">
        <title>Collection of gut derived symbiotic bacterial strains cultured from healthy donors.</title>
        <authorList>
            <person name="Lin H."/>
            <person name="Kohout C."/>
            <person name="Waligurski E."/>
            <person name="Pamer E.G."/>
        </authorList>
    </citation>
    <scope>NUCLEOTIDE SEQUENCE</scope>
    <source>
        <strain evidence="1">DFI.6.55</strain>
    </source>
</reference>
<comment type="caution">
    <text evidence="1">The sequence shown here is derived from an EMBL/GenBank/DDBJ whole genome shotgun (WGS) entry which is preliminary data.</text>
</comment>
<evidence type="ECO:0000313" key="2">
    <source>
        <dbReference type="Proteomes" id="UP001299608"/>
    </source>
</evidence>
<dbReference type="EMBL" id="JAKNGE010000038">
    <property type="protein sequence ID" value="MCG4748471.1"/>
    <property type="molecule type" value="Genomic_DNA"/>
</dbReference>
<dbReference type="RefSeq" id="WP_238053839.1">
    <property type="nucleotide sequence ID" value="NZ_JAKNGE010000038.1"/>
</dbReference>
<sequence length="57" mass="5929">MDRSGRQGLGLAGWAVPEWEVAGQRCRNGGGGAGMGSGRTAVPEWMVPEGGMGYETF</sequence>
<organism evidence="1 2">
    <name type="scientific">Enterocloster aldenensis</name>
    <dbReference type="NCBI Taxonomy" id="358742"/>
    <lineage>
        <taxon>Bacteria</taxon>
        <taxon>Bacillati</taxon>
        <taxon>Bacillota</taxon>
        <taxon>Clostridia</taxon>
        <taxon>Lachnospirales</taxon>
        <taxon>Lachnospiraceae</taxon>
        <taxon>Enterocloster</taxon>
    </lineage>
</organism>
<accession>A0AAW5C7H8</accession>
<evidence type="ECO:0000313" key="1">
    <source>
        <dbReference type="EMBL" id="MCG4748471.1"/>
    </source>
</evidence>
<gene>
    <name evidence="1" type="ORF">L0N08_23930</name>
</gene>
<dbReference type="Proteomes" id="UP001299608">
    <property type="component" value="Unassembled WGS sequence"/>
</dbReference>
<protein>
    <submittedName>
        <fullName evidence="1">Uncharacterized protein</fullName>
    </submittedName>
</protein>